<proteinExistence type="predicted"/>
<dbReference type="EMBL" id="BARS01005159">
    <property type="protein sequence ID" value="GAF69149.1"/>
    <property type="molecule type" value="Genomic_DNA"/>
</dbReference>
<organism evidence="1">
    <name type="scientific">marine sediment metagenome</name>
    <dbReference type="NCBI Taxonomy" id="412755"/>
    <lineage>
        <taxon>unclassified sequences</taxon>
        <taxon>metagenomes</taxon>
        <taxon>ecological metagenomes</taxon>
    </lineage>
</organism>
<comment type="caution">
    <text evidence="1">The sequence shown here is derived from an EMBL/GenBank/DDBJ whole genome shotgun (WGS) entry which is preliminary data.</text>
</comment>
<accession>X0RJZ2</accession>
<dbReference type="AlphaFoldDB" id="X0RJZ2"/>
<dbReference type="InterPro" id="IPR024524">
    <property type="entry name" value="DUF3800"/>
</dbReference>
<evidence type="ECO:0000313" key="1">
    <source>
        <dbReference type="EMBL" id="GAF69149.1"/>
    </source>
</evidence>
<gene>
    <name evidence="1" type="ORF">S01H1_10096</name>
</gene>
<sequence length="160" mass="18519">MYTVTINRAVGDIKEDDLHKWHIQDIMQRAEFEVQGYNGLVVMFLDDIAPKKQKLLRNVYAQIWREGDKYIRRYDHIKDSLAFEFSHQSLGIRLADYSAGILNGFLRSFGVATELFESVVWPVLRKDRNGSTLGWGICEIPTDKSMRQLIRDKLDILGLG</sequence>
<name>X0RJZ2_9ZZZZ</name>
<reference evidence="1" key="1">
    <citation type="journal article" date="2014" name="Front. Microbiol.">
        <title>High frequency of phylogenetically diverse reductive dehalogenase-homologous genes in deep subseafloor sedimentary metagenomes.</title>
        <authorList>
            <person name="Kawai M."/>
            <person name="Futagami T."/>
            <person name="Toyoda A."/>
            <person name="Takaki Y."/>
            <person name="Nishi S."/>
            <person name="Hori S."/>
            <person name="Arai W."/>
            <person name="Tsubouchi T."/>
            <person name="Morono Y."/>
            <person name="Uchiyama I."/>
            <person name="Ito T."/>
            <person name="Fujiyama A."/>
            <person name="Inagaki F."/>
            <person name="Takami H."/>
        </authorList>
    </citation>
    <scope>NUCLEOTIDE SEQUENCE</scope>
    <source>
        <strain evidence="1">Expedition CK06-06</strain>
    </source>
</reference>
<protein>
    <submittedName>
        <fullName evidence="1">Uncharacterized protein</fullName>
    </submittedName>
</protein>
<dbReference type="Pfam" id="PF12686">
    <property type="entry name" value="DUF3800"/>
    <property type="match status" value="1"/>
</dbReference>